<keyword evidence="11" id="KW-0539">Nucleus</keyword>
<feature type="compositionally biased region" description="Pro residues" evidence="13">
    <location>
        <begin position="372"/>
        <end position="389"/>
    </location>
</feature>
<dbReference type="KEGG" id="char:105893795"/>
<feature type="region of interest" description="Disordered" evidence="13">
    <location>
        <begin position="2218"/>
        <end position="2430"/>
    </location>
</feature>
<dbReference type="PANTHER" id="PTHR46850">
    <property type="entry name" value="CHROMODOMAIN-HELICASE-DNA-BINDING PROTEIN 9"/>
    <property type="match status" value="1"/>
</dbReference>
<keyword evidence="14" id="KW-1133">Transmembrane helix</keyword>
<evidence type="ECO:0000256" key="10">
    <source>
        <dbReference type="ARBA" id="ARBA00023163"/>
    </source>
</evidence>
<feature type="domain" description="Helicase ATP-binding" evidence="16">
    <location>
        <begin position="1029"/>
        <end position="1203"/>
    </location>
</feature>
<feature type="region of interest" description="Disordered" evidence="13">
    <location>
        <begin position="3055"/>
        <end position="3122"/>
    </location>
</feature>
<keyword evidence="3" id="KW-0677">Repeat</keyword>
<feature type="compositionally biased region" description="Low complexity" evidence="13">
    <location>
        <begin position="566"/>
        <end position="590"/>
    </location>
</feature>
<feature type="compositionally biased region" description="Basic and acidic residues" evidence="13">
    <location>
        <begin position="3058"/>
        <end position="3072"/>
    </location>
</feature>
<feature type="compositionally biased region" description="Basic residues" evidence="13">
    <location>
        <begin position="798"/>
        <end position="809"/>
    </location>
</feature>
<feature type="compositionally biased region" description="Basic residues" evidence="13">
    <location>
        <begin position="677"/>
        <end position="686"/>
    </location>
</feature>
<evidence type="ECO:0000256" key="14">
    <source>
        <dbReference type="SAM" id="Phobius"/>
    </source>
</evidence>
<feature type="compositionally biased region" description="Basic and acidic residues" evidence="13">
    <location>
        <begin position="2321"/>
        <end position="2335"/>
    </location>
</feature>
<dbReference type="InterPro" id="IPR051493">
    <property type="entry name" value="CHD"/>
</dbReference>
<dbReference type="PROSITE" id="PS50013">
    <property type="entry name" value="CHROMO_2"/>
    <property type="match status" value="1"/>
</dbReference>
<feature type="region of interest" description="Disordered" evidence="13">
    <location>
        <begin position="61"/>
        <end position="846"/>
    </location>
</feature>
<feature type="compositionally biased region" description="Low complexity" evidence="13">
    <location>
        <begin position="252"/>
        <end position="266"/>
    </location>
</feature>
<sequence>MTDPSMMSLFGDDGNLFSDELEGLGDCGYPPQAQQANPMGPAMGHDHQQAYGPLASNIHMPSQAVPGQPKLGPPPPGHHYEHFSQYEQQQQQSARMLANGPVNGMASPQQSRYHAAGTGGPAPPGHHGYPGPQGDARAQAFSDGGGGAAWGPPPQVVQVPEQQGRPPFQSQQQQQQQPTQTQHGASGPQGHGGHQMGPYMGHSDYTMPAPHGQTQTPPPRMNHFPQSLPQEPSHFMGHVGLQPPPGAPPMRHPAQQPQRHPQAPQQFLHRPNQAGHRPDTVPSAHNAQYPPSPSRQQQPPQQQQQVIAGRALPSMGYNMHTQPVTPNTGTSSGQYPPYPPYGNLNQGLANPSGMSPSMSLNTSSSSYTSQGGPPPQQPRYPPTGGPPQGPMHQHQQQQQQQPALHQMNQMNAQAMHPGQNSTAAQQKQQQQQQHLPPPQGSYGSPPSMSPMRNLSTPAGTPPPPQHSRPPSAGLVPDMVAAAGGYPGVVPQSAAGNMPLPQRVQQMPHAHPHPHPQQQQLPAQVFNSLSPNHRAQGRTPNPSHELPPQQGPPDQRLHPQQPQRAGPQLQSPSMPFQQMQQQVCPPSAALPLPLPLPPPQQTHLAAIHQKSPPSQQPWAPPHQSTPPSQKVPLMQHSPSEPPVEVTTPSGPPTSACGPSGPSPQPANCDQQQMEGNQKPKKKKKKKAKVSEVEDGVQADPEAVVVTPPAQKKSKKKPKEKEPKTPKTPKTPKEKRPKGTSTPKAKSSKKPSTKKSDSDSGLGSKKEAKRKREPSVTSDTEKTPPPSPEEEEEEDDGVQKRRSSRQVKRKRYTEDLEFKISDDDDDGDNSNGPKSPSNASEQQEMPDAEGPVVEKIMALRLVKKELESGGEVEVEEFYVKFKSFSYLHCRWSDVEELEKDKRIHQKIKRFKAKQALCPFLTEMDDEPFNPDYVEVDRVLDVSESTDENGETVTLYLVKWCSLAYEDSTWELKADIDQSKIEDYERVMAREPQLKRVERPPTSDWQKSENSRDYKNSNSLREYQLEGVNWLLFNWYNTRNCILADEMGLGKTIQSITFLYEIVLKGIQGPFLVIAPLSTIPNWEREFRTWTELNVVVYHGSQASRRTIQTYEMSYRDAQGKVIKGAYKFHALITTFEMILTDCPELRSVPWRCVVIDEAHRLKNRNCKLLEGLKMMDMEHKVLLTGTPLQNTVEELFSLLNFLEPDRFPSETTFMQEFGDLKTEEQVTNLQAILKPMMLRRLKEDVEKNLAPKEETIIEVELTNVQKKYYRAILEKNFAFLSKGGGEGGGGGGSSVPNLLNTMMELRKCCNHPYLVNGAEEKILEEFRENHSVEHPEFQLQAMIQAAGKLVLIDKLLPKLKAGGHRVLVFSQMVRCLDILEDYLIQRRYPYERIDGRVRGNLRQAAIDRFSRPDSDRFVFLLCTRAGGLGINLTAADTCIIFDSDWNPQNDLQAQARCHRIGQRKAVKIYRLITRNSYEREMFDKASLKLGLDKAVLQSMSGRENAANGVQQLSKKEIEDLLRKGAYGALMDEEDEGSKFCEEDIDQILQRRTQTITIESEGKGSTFAKASFVSSGNRTDISLEDPDFWQKWAKKAELDLDEIHGRNTLVIDTPRVRKQTRHYSSMKEDEMMEYSDLESDSEDKPAAKPRRPQDRNQGYSRSECFRVEKNLLVYGWGRWGEILSHGRFKRPLRERDVETICRALLAYCLMHYRGDENIKSFIWDLITPTEDGQSRTLSNHSGLSAPVPRGRKGKKGKCQTPQTHTPQADWLVDCNPDVLLQEDSYKRHLKHHCNKVLLRVRMLYYLRQEVIGDQADRILDGADSSELDIWIPQPFHAEVPTDWWKSEADKSILIGVFKHGYEKYNSMRADPSLCFLEHVGMPDAKAIAAEQRGADIMADGVEGEDEDPEYKPVRMAFKDEMDDFTNSPLDEKEEVMDVESEVKAGENCKGGTLYWPPASALTARLRRLITAYQRTHKREQLRQEALTKPDRRRRRFREDLLAVASEGGGAYAAPEVGSFLAEGGPFMTKGAPFIPEGAAITGDAGAYFKERRQRWTRREEADFYRVVSTFGVVYDVPQQRFDWSQFRAFARLDKKTDESLEKYYFSFVAMCKRVCRMQAKTDTDLADPTLIIDPITEERASRTLYRIELLRRIREQVLPHPLLEERLLLCQPSSDLPAWWETGRHDEDLLRGASKHGVSRTDYHILNDPELSFVEAHRRFSQGKAPGPPLSPPNQGTPSSLPKDEQLEAAKDNEEVEAIPAAGKTEKSDSEQEDVKEDEEKSSAASPKEVVKEEDEEEDELKEPKEEKIEEMAVEKAEEEEDEKSAPEKDGEEEKPLTEETADEELVSEEKPSPAAPMTEGEVKSEKVSEEEEEEEEEKIDDDKSEKSSQAEVGVTSDRKNFDEESNASLSTARDETRDDFCTDDVEGTPAQMIPDRPLTFAFWPKDRIMINRMDNICEAVIKGKWPSNRRQLFDFPGLLPGYGSVATDSPLQRRSLGDLSLGGQTSFNGSDELTMSPAVHKDDALSLSAPRRRRRRRKVEIEAERAAKRRNLMEMVAQLRESHATDDQAHAMDLTKALHGLPASSSSSVFPAGLASSSSAALKAQMELLQAGTAGRARANGSLLDTELPTRRRRGRRKNVEGLELLFMGNKRAAASTNATERTKAAAVVEGGGGAPARAHRHHPSAGTKSSGSRREQQAQGGGPSTKDLREWLRQHPTYTMDMPGYAPKSEELLLSQFPKPKQKRHRCRNPNKIDINTLTGEERVPVVNKRNGRKMGGAMAPPMKDLPRWLLENPEFAVAPDWTDIVKQSGFLPESMFDRLLTGPVVREEGVRRRGRRPKSEIAKATAAAAAQAAAVAAVSTAGVNPLLMNGLFGGMDLTSLQGLQNLQNLQLAAGLMGFPPALTGAGDGKHSASAMLPLMLPGMGGLPNMFSLSSLFGAATAAAAASPSNGNEQGDADKGDGAKGGEEEDKTSAAGEAESTEPNAEAALNAAAAAAAAGMSTNPLAFNPFLLSSMAPGLFYPSMFLPPGLGGLGLPGFTPTSLADLQSAMNGALGAPTELKESPKRPQPEPDKSAAAGAAGAADTTIENSDSEESQNKTAESSALDEDGAGPAEELDSLEEEKRTMTTMMTTTMMMMMTMMTMMFLKKMRIKVTKNWPWTFPLGLLTNQTLENFDESLVQVFTCQLIIQTIMKFGRFFLLLTGVLKWRGKGLKMAKLSL</sequence>
<evidence type="ECO:0000256" key="5">
    <source>
        <dbReference type="ARBA" id="ARBA00022801"/>
    </source>
</evidence>
<dbReference type="InterPro" id="IPR001650">
    <property type="entry name" value="Helicase_C-like"/>
</dbReference>
<dbReference type="InterPro" id="IPR038718">
    <property type="entry name" value="SNF2-like_sf"/>
</dbReference>
<feature type="region of interest" description="Disordered" evidence="13">
    <location>
        <begin position="2651"/>
        <end position="2707"/>
    </location>
</feature>
<dbReference type="PROSITE" id="PS51194">
    <property type="entry name" value="HELICASE_CTER"/>
    <property type="match status" value="1"/>
</dbReference>
<feature type="compositionally biased region" description="Acidic residues" evidence="13">
    <location>
        <begin position="2366"/>
        <end position="2377"/>
    </location>
</feature>
<keyword evidence="5" id="KW-0378">Hydrolase</keyword>
<evidence type="ECO:0000256" key="2">
    <source>
        <dbReference type="ARBA" id="ARBA00007025"/>
    </source>
</evidence>
<feature type="compositionally biased region" description="Low complexity" evidence="13">
    <location>
        <begin position="390"/>
        <end position="410"/>
    </location>
</feature>
<feature type="compositionally biased region" description="Low complexity" evidence="13">
    <location>
        <begin position="156"/>
        <end position="182"/>
    </location>
</feature>
<feature type="compositionally biased region" description="Low complexity" evidence="13">
    <location>
        <begin position="352"/>
        <end position="371"/>
    </location>
</feature>
<dbReference type="CTD" id="55636"/>
<dbReference type="OrthoDB" id="5857104at2759"/>
<dbReference type="CDD" id="cd18668">
    <property type="entry name" value="CD1_tandem_CHD5-9_like"/>
    <property type="match status" value="1"/>
</dbReference>
<dbReference type="InterPro" id="IPR016197">
    <property type="entry name" value="Chromo-like_dom_sf"/>
</dbReference>
<feature type="compositionally biased region" description="Basic and acidic residues" evidence="13">
    <location>
        <begin position="1639"/>
        <end position="1651"/>
    </location>
</feature>
<dbReference type="Pfam" id="PF00271">
    <property type="entry name" value="Helicase_C"/>
    <property type="match status" value="1"/>
</dbReference>
<feature type="region of interest" description="Disordered" evidence="13">
    <location>
        <begin position="1731"/>
        <end position="1761"/>
    </location>
</feature>
<feature type="domain" description="Helicase C-terminal" evidence="17">
    <location>
        <begin position="1349"/>
        <end position="1519"/>
    </location>
</feature>
<feature type="compositionally biased region" description="Polar residues" evidence="13">
    <location>
        <begin position="319"/>
        <end position="334"/>
    </location>
</feature>
<dbReference type="Gene3D" id="1.10.10.60">
    <property type="entry name" value="Homeodomain-like"/>
    <property type="match status" value="2"/>
</dbReference>
<evidence type="ECO:0000256" key="9">
    <source>
        <dbReference type="ARBA" id="ARBA00023125"/>
    </source>
</evidence>
<feature type="compositionally biased region" description="Polar residues" evidence="13">
    <location>
        <begin position="2500"/>
        <end position="2511"/>
    </location>
</feature>
<dbReference type="GO" id="GO:0016787">
    <property type="term" value="F:hydrolase activity"/>
    <property type="evidence" value="ECO:0007669"/>
    <property type="project" value="UniProtKB-KW"/>
</dbReference>
<keyword evidence="9" id="KW-0238">DNA-binding</keyword>
<organism evidence="18 19">
    <name type="scientific">Clupea harengus</name>
    <name type="common">Atlantic herring</name>
    <dbReference type="NCBI Taxonomy" id="7950"/>
    <lineage>
        <taxon>Eukaryota</taxon>
        <taxon>Metazoa</taxon>
        <taxon>Chordata</taxon>
        <taxon>Craniata</taxon>
        <taxon>Vertebrata</taxon>
        <taxon>Euteleostomi</taxon>
        <taxon>Actinopterygii</taxon>
        <taxon>Neopterygii</taxon>
        <taxon>Teleostei</taxon>
        <taxon>Clupei</taxon>
        <taxon>Clupeiformes</taxon>
        <taxon>Clupeoidei</taxon>
        <taxon>Clupeidae</taxon>
        <taxon>Clupea</taxon>
    </lineage>
</organism>
<evidence type="ECO:0000313" key="19">
    <source>
        <dbReference type="RefSeq" id="XP_031416145.1"/>
    </source>
</evidence>
<keyword evidence="18" id="KW-1185">Reference proteome</keyword>
<feature type="compositionally biased region" description="Pro residues" evidence="13">
    <location>
        <begin position="242"/>
        <end position="251"/>
    </location>
</feature>
<dbReference type="SMART" id="SM00298">
    <property type="entry name" value="CHROMO"/>
    <property type="match status" value="2"/>
</dbReference>
<gene>
    <name evidence="19" type="primary">chd7</name>
</gene>
<feature type="compositionally biased region" description="Acidic residues" evidence="13">
    <location>
        <begin position="1627"/>
        <end position="1638"/>
    </location>
</feature>
<evidence type="ECO:0000256" key="1">
    <source>
        <dbReference type="ARBA" id="ARBA00004123"/>
    </source>
</evidence>
<dbReference type="Pfam" id="PF23078">
    <property type="entry name" value="HTH_CHD6-9"/>
    <property type="match status" value="1"/>
</dbReference>
<evidence type="ECO:0000256" key="4">
    <source>
        <dbReference type="ARBA" id="ARBA00022741"/>
    </source>
</evidence>
<feature type="compositionally biased region" description="Pro residues" evidence="13">
    <location>
        <begin position="613"/>
        <end position="623"/>
    </location>
</feature>
<dbReference type="Gene3D" id="2.40.50.40">
    <property type="match status" value="2"/>
</dbReference>
<dbReference type="FunFam" id="3.40.50.300:FF:000015">
    <property type="entry name" value="chromodomain-helicase-DNA-binding protein 9 isoform X1"/>
    <property type="match status" value="1"/>
</dbReference>
<feature type="region of interest" description="Disordered" evidence="13">
    <location>
        <begin position="2498"/>
        <end position="2540"/>
    </location>
</feature>
<dbReference type="GO" id="GO:0003677">
    <property type="term" value="F:DNA binding"/>
    <property type="evidence" value="ECO:0007669"/>
    <property type="project" value="UniProtKB-KW"/>
</dbReference>
<feature type="compositionally biased region" description="Basic and acidic residues" evidence="13">
    <location>
        <begin position="2299"/>
        <end position="2313"/>
    </location>
</feature>
<dbReference type="InterPro" id="IPR000330">
    <property type="entry name" value="SNF2_N"/>
</dbReference>
<dbReference type="Pfam" id="PF07533">
    <property type="entry name" value="BRK"/>
    <property type="match status" value="1"/>
</dbReference>
<keyword evidence="7" id="KW-0156">Chromatin regulator</keyword>
<evidence type="ECO:0000256" key="13">
    <source>
        <dbReference type="SAM" id="MobiDB-lite"/>
    </source>
</evidence>
<dbReference type="CDD" id="cd18793">
    <property type="entry name" value="SF2_C_SNF"/>
    <property type="match status" value="1"/>
</dbReference>
<comment type="catalytic activity">
    <reaction evidence="12">
        <text>ATP + H2O = ADP + phosphate + H(+)</text>
        <dbReference type="Rhea" id="RHEA:13065"/>
        <dbReference type="ChEBI" id="CHEBI:15377"/>
        <dbReference type="ChEBI" id="CHEBI:15378"/>
        <dbReference type="ChEBI" id="CHEBI:30616"/>
        <dbReference type="ChEBI" id="CHEBI:43474"/>
        <dbReference type="ChEBI" id="CHEBI:456216"/>
    </reaction>
</comment>
<evidence type="ECO:0000259" key="17">
    <source>
        <dbReference type="PROSITE" id="PS51194"/>
    </source>
</evidence>
<dbReference type="SUPFAM" id="SSF54160">
    <property type="entry name" value="Chromo domain-like"/>
    <property type="match status" value="2"/>
</dbReference>
<evidence type="ECO:0000256" key="3">
    <source>
        <dbReference type="ARBA" id="ARBA00022737"/>
    </source>
</evidence>
<evidence type="ECO:0000256" key="12">
    <source>
        <dbReference type="ARBA" id="ARBA00049360"/>
    </source>
</evidence>
<dbReference type="SUPFAM" id="SSF160481">
    <property type="entry name" value="BRK domain-like"/>
    <property type="match status" value="2"/>
</dbReference>
<feature type="compositionally biased region" description="Acidic residues" evidence="13">
    <location>
        <begin position="2289"/>
        <end position="2298"/>
    </location>
</feature>
<comment type="similarity">
    <text evidence="2">Belongs to the SNF2/RAD54 helicase family.</text>
</comment>
<dbReference type="CDD" id="cd18663">
    <property type="entry name" value="CD2_tandem_CHD5-9_like"/>
    <property type="match status" value="1"/>
</dbReference>
<evidence type="ECO:0000259" key="16">
    <source>
        <dbReference type="PROSITE" id="PS51192"/>
    </source>
</evidence>
<evidence type="ECO:0000256" key="6">
    <source>
        <dbReference type="ARBA" id="ARBA00022840"/>
    </source>
</evidence>
<dbReference type="GeneID" id="105893795"/>
<dbReference type="PROSITE" id="PS51192">
    <property type="entry name" value="HELICASE_ATP_BIND_1"/>
    <property type="match status" value="1"/>
</dbReference>
<feature type="compositionally biased region" description="Polar residues" evidence="13">
    <location>
        <begin position="831"/>
        <end position="841"/>
    </location>
</feature>
<feature type="compositionally biased region" description="Low complexity" evidence="13">
    <location>
        <begin position="294"/>
        <end position="305"/>
    </location>
</feature>
<dbReference type="InterPro" id="IPR027417">
    <property type="entry name" value="P-loop_NTPase"/>
</dbReference>
<dbReference type="Gene3D" id="3.40.50.10810">
    <property type="entry name" value="Tandem AAA-ATPase domain"/>
    <property type="match status" value="1"/>
</dbReference>
<dbReference type="InterPro" id="IPR049730">
    <property type="entry name" value="SNF2/RAD54-like_C"/>
</dbReference>
<dbReference type="FunFam" id="2.40.50.40:FF:000001">
    <property type="entry name" value="chromodomain-helicase-DNA-binding protein 8 isoform X4"/>
    <property type="match status" value="1"/>
</dbReference>
<evidence type="ECO:0000256" key="7">
    <source>
        <dbReference type="ARBA" id="ARBA00022853"/>
    </source>
</evidence>
<reference evidence="19" key="1">
    <citation type="submission" date="2025-08" db="UniProtKB">
        <authorList>
            <consortium name="RefSeq"/>
        </authorList>
    </citation>
    <scope>IDENTIFICATION</scope>
</reference>
<feature type="compositionally biased region" description="Polar residues" evidence="13">
    <location>
        <begin position="664"/>
        <end position="674"/>
    </location>
</feature>
<accession>A0A6P8EW99</accession>
<protein>
    <submittedName>
        <fullName evidence="19">Chromodomain-helicase-DNA-binding protein 7</fullName>
    </submittedName>
</protein>
<dbReference type="Gene3D" id="3.40.5.120">
    <property type="match status" value="2"/>
</dbReference>
<keyword evidence="10" id="KW-0804">Transcription</keyword>
<keyword evidence="6" id="KW-0067">ATP-binding</keyword>
<feature type="region of interest" description="Disordered" evidence="13">
    <location>
        <begin position="989"/>
        <end position="1010"/>
    </location>
</feature>
<dbReference type="Pfam" id="PF00385">
    <property type="entry name" value="Chromo"/>
    <property type="match status" value="2"/>
</dbReference>
<name>A0A6P8EW99_CLUHA</name>
<feature type="compositionally biased region" description="Low complexity" evidence="13">
    <location>
        <begin position="125"/>
        <end position="134"/>
    </location>
</feature>
<keyword evidence="8" id="KW-0805">Transcription regulation</keyword>
<feature type="region of interest" description="Disordered" evidence="13">
    <location>
        <begin position="2945"/>
        <end position="2984"/>
    </location>
</feature>
<dbReference type="Pfam" id="PF00176">
    <property type="entry name" value="SNF2-rel_dom"/>
    <property type="match status" value="1"/>
</dbReference>
<dbReference type="InterPro" id="IPR056342">
    <property type="entry name" value="HTH_CHD6-9"/>
</dbReference>
<dbReference type="InterPro" id="IPR006576">
    <property type="entry name" value="BRK_domain"/>
</dbReference>
<dbReference type="Proteomes" id="UP000515152">
    <property type="component" value="Chromosome 22"/>
</dbReference>
<feature type="compositionally biased region" description="Low complexity" evidence="13">
    <location>
        <begin position="425"/>
        <end position="451"/>
    </location>
</feature>
<dbReference type="SMART" id="SM00592">
    <property type="entry name" value="BRK"/>
    <property type="match status" value="2"/>
</dbReference>
<keyword evidence="14" id="KW-0812">Transmembrane</keyword>
<dbReference type="Gene3D" id="3.40.50.300">
    <property type="entry name" value="P-loop containing nucleotide triphosphate hydrolases"/>
    <property type="match status" value="1"/>
</dbReference>
<dbReference type="InterPro" id="IPR037259">
    <property type="entry name" value="BRK_sf"/>
</dbReference>
<feature type="compositionally biased region" description="Basic and acidic residues" evidence="13">
    <location>
        <begin position="2239"/>
        <end position="2250"/>
    </location>
</feature>
<evidence type="ECO:0000256" key="8">
    <source>
        <dbReference type="ARBA" id="ARBA00023015"/>
    </source>
</evidence>
<dbReference type="PANTHER" id="PTHR46850:SF1">
    <property type="entry name" value="CHROMODOMAIN-HELICASE-DNA-BINDING PROTEIN 9"/>
    <property type="match status" value="1"/>
</dbReference>
<feature type="transmembrane region" description="Helical" evidence="14">
    <location>
        <begin position="3125"/>
        <end position="3145"/>
    </location>
</feature>
<keyword evidence="4" id="KW-0547">Nucleotide-binding</keyword>
<dbReference type="InterPro" id="IPR014001">
    <property type="entry name" value="Helicase_ATP-bd"/>
</dbReference>
<feature type="compositionally biased region" description="Polar residues" evidence="13">
    <location>
        <begin position="524"/>
        <end position="541"/>
    </location>
</feature>
<dbReference type="SMART" id="SM00490">
    <property type="entry name" value="HELICc"/>
    <property type="match status" value="1"/>
</dbReference>
<feature type="region of interest" description="Disordered" evidence="13">
    <location>
        <begin position="1617"/>
        <end position="1656"/>
    </location>
</feature>
<keyword evidence="14" id="KW-0472">Membrane</keyword>
<dbReference type="SUPFAM" id="SSF52540">
    <property type="entry name" value="P-loop containing nucleoside triphosphate hydrolases"/>
    <property type="match status" value="2"/>
</dbReference>
<dbReference type="InterPro" id="IPR000953">
    <property type="entry name" value="Chromo/chromo_shadow_dom"/>
</dbReference>
<dbReference type="SMART" id="SM00487">
    <property type="entry name" value="DEXDc"/>
    <property type="match status" value="1"/>
</dbReference>
<evidence type="ECO:0000313" key="18">
    <source>
        <dbReference type="Proteomes" id="UP000515152"/>
    </source>
</evidence>
<proteinExistence type="inferred from homology"/>
<comment type="subcellular location">
    <subcellularLocation>
        <location evidence="1">Nucleus</location>
    </subcellularLocation>
</comment>
<evidence type="ECO:0000259" key="15">
    <source>
        <dbReference type="PROSITE" id="PS50013"/>
    </source>
</evidence>
<dbReference type="FunFam" id="3.40.5.120:FF:000002">
    <property type="entry name" value="chromodomain-helicase-DNA-binding protein 9 isoform X1"/>
    <property type="match status" value="1"/>
</dbReference>
<dbReference type="GO" id="GO:0005634">
    <property type="term" value="C:nucleus"/>
    <property type="evidence" value="ECO:0007669"/>
    <property type="project" value="UniProtKB-SubCell"/>
</dbReference>
<feature type="compositionally biased region" description="Basic and acidic residues" evidence="13">
    <location>
        <begin position="2955"/>
        <end position="2965"/>
    </location>
</feature>
<feature type="compositionally biased region" description="Acidic residues" evidence="13">
    <location>
        <begin position="3103"/>
        <end position="3119"/>
    </location>
</feature>
<dbReference type="RefSeq" id="XP_031416145.1">
    <property type="nucleotide sequence ID" value="XM_031560285.2"/>
</dbReference>
<evidence type="ECO:0000256" key="11">
    <source>
        <dbReference type="ARBA" id="ARBA00023242"/>
    </source>
</evidence>
<dbReference type="FunFam" id="3.40.50.10810:FF:000003">
    <property type="entry name" value="chromodomain-helicase-DNA-binding protein 8 isoform X4"/>
    <property type="match status" value="1"/>
</dbReference>
<feature type="domain" description="Chromo" evidence="15">
    <location>
        <begin position="931"/>
        <end position="999"/>
    </location>
</feature>
<dbReference type="InterPro" id="IPR023780">
    <property type="entry name" value="Chromo_domain"/>
</dbReference>
<dbReference type="GO" id="GO:0005524">
    <property type="term" value="F:ATP binding"/>
    <property type="evidence" value="ECO:0007669"/>
    <property type="project" value="UniProtKB-KW"/>
</dbReference>
<feature type="compositionally biased region" description="Basic and acidic residues" evidence="13">
    <location>
        <begin position="810"/>
        <end position="819"/>
    </location>
</feature>
<dbReference type="GO" id="GO:0006325">
    <property type="term" value="P:chromatin organization"/>
    <property type="evidence" value="ECO:0007669"/>
    <property type="project" value="UniProtKB-KW"/>
</dbReference>